<dbReference type="EMBL" id="BOQL01000026">
    <property type="protein sequence ID" value="GIM68879.1"/>
    <property type="molecule type" value="Genomic_DNA"/>
</dbReference>
<organism evidence="1 2">
    <name type="scientific">Actinoplanes auranticolor</name>
    <dbReference type="NCBI Taxonomy" id="47988"/>
    <lineage>
        <taxon>Bacteria</taxon>
        <taxon>Bacillati</taxon>
        <taxon>Actinomycetota</taxon>
        <taxon>Actinomycetes</taxon>
        <taxon>Micromonosporales</taxon>
        <taxon>Micromonosporaceae</taxon>
        <taxon>Actinoplanes</taxon>
    </lineage>
</organism>
<keyword evidence="2" id="KW-1185">Reference proteome</keyword>
<gene>
    <name evidence="1" type="ORF">Aau02nite_33650</name>
</gene>
<comment type="caution">
    <text evidence="1">The sequence shown here is derived from an EMBL/GenBank/DDBJ whole genome shotgun (WGS) entry which is preliminary data.</text>
</comment>
<name>A0A919SBX2_9ACTN</name>
<sequence length="80" mass="7872">MEYVASPSRFAAIAVPKYRPDCAAAAPRVPAAAFASGINATAPAAATTATAPAISVLARNDRLGGAPAEWTGGLVATMAS</sequence>
<evidence type="ECO:0000313" key="2">
    <source>
        <dbReference type="Proteomes" id="UP000681340"/>
    </source>
</evidence>
<dbReference type="Proteomes" id="UP000681340">
    <property type="component" value="Unassembled WGS sequence"/>
</dbReference>
<reference evidence="1" key="1">
    <citation type="submission" date="2021-03" db="EMBL/GenBank/DDBJ databases">
        <title>Whole genome shotgun sequence of Actinoplanes auranticolor NBRC 12245.</title>
        <authorList>
            <person name="Komaki H."/>
            <person name="Tamura T."/>
        </authorList>
    </citation>
    <scope>NUCLEOTIDE SEQUENCE</scope>
    <source>
        <strain evidence="1">NBRC 12245</strain>
    </source>
</reference>
<evidence type="ECO:0000313" key="1">
    <source>
        <dbReference type="EMBL" id="GIM68879.1"/>
    </source>
</evidence>
<proteinExistence type="predicted"/>
<protein>
    <submittedName>
        <fullName evidence="1">Uncharacterized protein</fullName>
    </submittedName>
</protein>
<dbReference type="AlphaFoldDB" id="A0A919SBX2"/>
<accession>A0A919SBX2</accession>